<evidence type="ECO:0000256" key="1">
    <source>
        <dbReference type="ARBA" id="ARBA00022729"/>
    </source>
</evidence>
<dbReference type="Pfam" id="PF07554">
    <property type="entry name" value="FIVAR"/>
    <property type="match status" value="1"/>
</dbReference>
<dbReference type="Gene3D" id="1.20.1270.90">
    <property type="entry name" value="AF1782-like"/>
    <property type="match status" value="1"/>
</dbReference>
<dbReference type="InterPro" id="IPR025883">
    <property type="entry name" value="Cadherin-like_domain"/>
</dbReference>
<dbReference type="EMBL" id="JAGGKV010000045">
    <property type="protein sequence ID" value="MBP1967844.1"/>
    <property type="molecule type" value="Genomic_DNA"/>
</dbReference>
<feature type="domain" description="Dockerin" evidence="4">
    <location>
        <begin position="1456"/>
        <end position="1518"/>
    </location>
</feature>
<dbReference type="Proteomes" id="UP001519344">
    <property type="component" value="Unassembled WGS sequence"/>
</dbReference>
<dbReference type="CDD" id="cd14254">
    <property type="entry name" value="Dockerin_II"/>
    <property type="match status" value="1"/>
</dbReference>
<comment type="caution">
    <text evidence="5">The sequence shown here is derived from an EMBL/GenBank/DDBJ whole genome shotgun (WGS) entry which is preliminary data.</text>
</comment>
<dbReference type="InterPro" id="IPR013320">
    <property type="entry name" value="ConA-like_dom_sf"/>
</dbReference>
<dbReference type="RefSeq" id="WP_167063093.1">
    <property type="nucleotide sequence ID" value="NZ_JAAOZR010000029.1"/>
</dbReference>
<protein>
    <submittedName>
        <fullName evidence="5">DUF1680 family protein</fullName>
    </submittedName>
</protein>
<keyword evidence="2" id="KW-1015">Disulfide bond</keyword>
<dbReference type="Gene3D" id="2.60.120.200">
    <property type="match status" value="1"/>
</dbReference>
<accession>A0ABS4IA86</accession>
<feature type="chain" id="PRO_5045245613" evidence="3">
    <location>
        <begin position="30"/>
        <end position="1518"/>
    </location>
</feature>
<dbReference type="Gene3D" id="2.60.40.680">
    <property type="match status" value="1"/>
</dbReference>
<evidence type="ECO:0000313" key="6">
    <source>
        <dbReference type="Proteomes" id="UP001519344"/>
    </source>
</evidence>
<sequence>MNNQKKIAILALSVVMLSGDLLSGQAVFAGETDTRALLDASKVLSLEFENNVTDSSGKGNNGTISGANYSYVAGVNGGKALKLSGSTYVNLGKSGTLQPSDLTVSFWFKPNEKMTGEQMLMWNKTAWYSDGWYLGSENDSKPLTLSIGSSDANKQPYKVSVGGSRADFFPLDTWTHVAITYDSTTKKVSVYRNGIKQSTNIDYGIGTDGADGIITSDETTQKSLGYNGPNYNGAYGKYALDDYEVYKTAARYEDIISLYEEQSGTIFDNEQVAKTDADAITLPAKTLGDLSLPVVGKSEASTISWESGNEEIIDKLGHVHRPEAGKSDASVTLTAEVTFRSKKVTKQFNVIVPAMKVTDSLRNVPMANVTLTDDYYTNAFNKDVDYLLSLEPDRLLSAFRTTSGLQAKAAVYDGWENTEIRGHTLGHYLSAISMAYVNAKGEDKVRLKERVDYIIDELAACQDANGNGYVSAFPTSFLDRVENGQAVWVPWYTIHKILAGLVTAAEYGDNEKAIQVAEKFGEYIYGRTSNWTEAMKTKVLNVEYGGMNDSLYDIYSLTGNDHMKKAAEKFDELSLFDSLYNNVDVLDGKHANTTIPKVIGALKRYSVLEEAESENYYLQVAENFWEMVVKHHSYLTGGNSDNEHFGPSDVLDAERTNVNNETCNVYNMLKLSRELFKITKDKKYADYYENAFTNAIMASQNPETGMAMYFQPMDTGYFKVFSSEFFHFWCCTGTGMENFSKLNDSIYFADKNSVYVNMYISSDIKLPDKNMSITQVSNLPNTGVGDSANGQVNFTIHTTGAADTALRFRIPDWAKTNPVVKLNGTEISNYAVDGGYIVLQQAWTDGTTLSFDFPMEVVLYNLPDAKDTVAFKYGPVVLSAGLGTNNMTTSTHGVNVLKPNKDTSAKDYITITNGDINTWKQNITQNLVKTEGKLEFTLKGTDADEGDLTFTPHFERYKDRYGIYFDLITADSESYQKSLLSAKEAGRAEASSVSFVIVANDQYELAANRQTVNSNVGIYNGKSYRDAAAGGWFSYDMEVKPGVANYLFSTYYSGDVGRKFDIYVDNTKLVSEAIENKSPGNFYNQTRQITQSLVENSRTKIVQEADGNGNPVQRTVHYVTVKYASTGGLVGGLFDIFRVITDYKTNPNLKSLAFDKGNLSKSFDPQVTDYTLTVPSTATSVAMTAAPNDEYGLIYDGNILIDDKSGRTIALTGDITELVLTAKAEDHVTSKTYTVHIVKKDEATENQLKLTGPASLVSNQLFDVTLGINSVSQSVYAHDFTFNYDPAQVEFVSAEPLKSGLTVVDKSSTSGQLRVLTVDLHTDQGTGSSADLLKLQFKAKEIAQSQTGSLSLSNVIFADGTGAETVIANPTPYNYEIVAVSKAALLEAISDAQKLYDESVEGSTPGQYPAGSKAALLAAIQSATVVLNNNTATQTQVAQAVAQLNAAVQSFRSQVNTSISGDLNGDNVVRIGDLAIVASHYGLTSLDPNWIQIKAADINNDGKIDIQDLAAIARLILQ</sequence>
<dbReference type="InterPro" id="IPR046544">
    <property type="entry name" value="GH146_SB_dom"/>
</dbReference>
<dbReference type="Pfam" id="PF13385">
    <property type="entry name" value="Laminin_G_3"/>
    <property type="match status" value="1"/>
</dbReference>
<evidence type="ECO:0000256" key="2">
    <source>
        <dbReference type="ARBA" id="ARBA00023157"/>
    </source>
</evidence>
<dbReference type="InterPro" id="IPR018247">
    <property type="entry name" value="EF_Hand_1_Ca_BS"/>
</dbReference>
<name>A0ABS4IA86_9BACL</name>
<dbReference type="PROSITE" id="PS51766">
    <property type="entry name" value="DOCKERIN"/>
    <property type="match status" value="1"/>
</dbReference>
<dbReference type="InterPro" id="IPR012878">
    <property type="entry name" value="Beta-AFase-like_GH127_cat"/>
</dbReference>
<dbReference type="InterPro" id="IPR016134">
    <property type="entry name" value="Dockerin_dom"/>
</dbReference>
<dbReference type="PANTHER" id="PTHR31151">
    <property type="entry name" value="PROLINE-TRNA LIGASE (DUF1680)"/>
    <property type="match status" value="1"/>
</dbReference>
<dbReference type="Gene3D" id="1.10.1330.10">
    <property type="entry name" value="Dockerin domain"/>
    <property type="match status" value="1"/>
</dbReference>
<dbReference type="InterPro" id="IPR008965">
    <property type="entry name" value="CBM2/CBM3_carb-bd_dom_sf"/>
</dbReference>
<dbReference type="Pfam" id="PF00404">
    <property type="entry name" value="Dockerin_1"/>
    <property type="match status" value="1"/>
</dbReference>
<dbReference type="Pfam" id="PF20736">
    <property type="entry name" value="Glyco_hydro127M"/>
    <property type="match status" value="1"/>
</dbReference>
<keyword evidence="6" id="KW-1185">Reference proteome</keyword>
<dbReference type="InterPro" id="IPR006558">
    <property type="entry name" value="LamG-like"/>
</dbReference>
<dbReference type="InterPro" id="IPR002102">
    <property type="entry name" value="Cohesin_dom"/>
</dbReference>
<proteinExistence type="predicted"/>
<evidence type="ECO:0000313" key="5">
    <source>
        <dbReference type="EMBL" id="MBP1967844.1"/>
    </source>
</evidence>
<dbReference type="InterPro" id="IPR002105">
    <property type="entry name" value="Dockerin_1_rpt"/>
</dbReference>
<dbReference type="PANTHER" id="PTHR31151:SF0">
    <property type="entry name" value="PROLINE-TRNA LIGASE (DUF1680)"/>
    <property type="match status" value="1"/>
</dbReference>
<dbReference type="InterPro" id="IPR008928">
    <property type="entry name" value="6-hairpin_glycosidase_sf"/>
</dbReference>
<dbReference type="PROSITE" id="PS00018">
    <property type="entry name" value="EF_HAND_1"/>
    <property type="match status" value="1"/>
</dbReference>
<keyword evidence="1 3" id="KW-0732">Signal</keyword>
<feature type="signal peptide" evidence="3">
    <location>
        <begin position="1"/>
        <end position="29"/>
    </location>
</feature>
<dbReference type="Pfam" id="PF12733">
    <property type="entry name" value="Cadherin-like"/>
    <property type="match status" value="1"/>
</dbReference>
<dbReference type="SUPFAM" id="SSF48208">
    <property type="entry name" value="Six-hairpin glycosidases"/>
    <property type="match status" value="1"/>
</dbReference>
<dbReference type="SUPFAM" id="SSF49384">
    <property type="entry name" value="Carbohydrate-binding domain"/>
    <property type="match status" value="1"/>
</dbReference>
<dbReference type="InterPro" id="IPR046780">
    <property type="entry name" value="aBig_2"/>
</dbReference>
<evidence type="ECO:0000256" key="3">
    <source>
        <dbReference type="SAM" id="SignalP"/>
    </source>
</evidence>
<dbReference type="InterPro" id="IPR036439">
    <property type="entry name" value="Dockerin_dom_sf"/>
</dbReference>
<dbReference type="InterPro" id="IPR049046">
    <property type="entry name" value="Beta-AFase-like_GH127_middle"/>
</dbReference>
<dbReference type="SMART" id="SM00560">
    <property type="entry name" value="LamGL"/>
    <property type="match status" value="1"/>
</dbReference>
<evidence type="ECO:0000259" key="4">
    <source>
        <dbReference type="PROSITE" id="PS51766"/>
    </source>
</evidence>
<dbReference type="SUPFAM" id="SSF63446">
    <property type="entry name" value="Type I dockerin domain"/>
    <property type="match status" value="1"/>
</dbReference>
<dbReference type="Pfam" id="PF20620">
    <property type="entry name" value="DUF6805"/>
    <property type="match status" value="1"/>
</dbReference>
<dbReference type="SUPFAM" id="SSF49899">
    <property type="entry name" value="Concanavalin A-like lectins/glucanases"/>
    <property type="match status" value="1"/>
</dbReference>
<dbReference type="Pfam" id="PF00963">
    <property type="entry name" value="Cohesin"/>
    <property type="match status" value="1"/>
</dbReference>
<dbReference type="Pfam" id="PF07944">
    <property type="entry name" value="Beta-AFase-like_GH127_cat"/>
    <property type="match status" value="1"/>
</dbReference>
<gene>
    <name evidence="5" type="ORF">J2Z65_007126</name>
</gene>
<dbReference type="CDD" id="cd08547">
    <property type="entry name" value="Type_II_cohesin"/>
    <property type="match status" value="1"/>
</dbReference>
<organism evidence="5 6">
    <name type="scientific">Paenibacillus aceris</name>
    <dbReference type="NCBI Taxonomy" id="869555"/>
    <lineage>
        <taxon>Bacteria</taxon>
        <taxon>Bacillati</taxon>
        <taxon>Bacillota</taxon>
        <taxon>Bacilli</taxon>
        <taxon>Bacillales</taxon>
        <taxon>Paenibacillaceae</taxon>
        <taxon>Paenibacillus</taxon>
    </lineage>
</organism>
<reference evidence="5 6" key="1">
    <citation type="submission" date="2021-03" db="EMBL/GenBank/DDBJ databases">
        <title>Genomic Encyclopedia of Type Strains, Phase IV (KMG-IV): sequencing the most valuable type-strain genomes for metagenomic binning, comparative biology and taxonomic classification.</title>
        <authorList>
            <person name="Goeker M."/>
        </authorList>
    </citation>
    <scope>NUCLEOTIDE SEQUENCE [LARGE SCALE GENOMIC DNA]</scope>
    <source>
        <strain evidence="5 6">DSM 24950</strain>
    </source>
</reference>
<dbReference type="Pfam" id="PF20578">
    <property type="entry name" value="aBig_2"/>
    <property type="match status" value="1"/>
</dbReference>